<accession>K1T1T0</accession>
<dbReference type="AlphaFoldDB" id="K1T1T0"/>
<dbReference type="PANTHER" id="PTHR43592:SF15">
    <property type="entry name" value="CAAX AMINO TERMINAL PROTEASE FAMILY PROTEIN"/>
    <property type="match status" value="1"/>
</dbReference>
<feature type="transmembrane region" description="Helical" evidence="1">
    <location>
        <begin position="67"/>
        <end position="89"/>
    </location>
</feature>
<dbReference type="GO" id="GO:0004175">
    <property type="term" value="F:endopeptidase activity"/>
    <property type="evidence" value="ECO:0007669"/>
    <property type="project" value="UniProtKB-ARBA"/>
</dbReference>
<dbReference type="EMBL" id="AJWZ01005794">
    <property type="protein sequence ID" value="EKC61599.1"/>
    <property type="molecule type" value="Genomic_DNA"/>
</dbReference>
<feature type="transmembrane region" description="Helical" evidence="1">
    <location>
        <begin position="110"/>
        <end position="130"/>
    </location>
</feature>
<dbReference type="PANTHER" id="PTHR43592">
    <property type="entry name" value="CAAX AMINO TERMINAL PROTEASE"/>
    <property type="match status" value="1"/>
</dbReference>
<feature type="transmembrane region" description="Helical" evidence="1">
    <location>
        <begin position="150"/>
        <end position="181"/>
    </location>
</feature>
<keyword evidence="1" id="KW-0472">Membrane</keyword>
<dbReference type="Pfam" id="PF02517">
    <property type="entry name" value="Rce1-like"/>
    <property type="match status" value="1"/>
</dbReference>
<sequence length="182" mass="19649">MVLGVLLRAIPGFLSEYKGNASFSIYFDMVYSVFIIGVPFFAAMSYLKSKGALPAVLPLGTAKNTSVFFLLVFSGLMACIAGSYASSIFGSIFQNLFGIEFTMAEDGIKLTTASVILPYIVKTAVLPALIEEFAMRGVVMQSLRKYGDWFAIIMSSLVFALLHGNMVQIPFAFIAGIAIGYA</sequence>
<evidence type="ECO:0000259" key="2">
    <source>
        <dbReference type="Pfam" id="PF02517"/>
    </source>
</evidence>
<dbReference type="InterPro" id="IPR003675">
    <property type="entry name" value="Rce1/LyrA-like_dom"/>
</dbReference>
<keyword evidence="1" id="KW-1133">Transmembrane helix</keyword>
<protein>
    <submittedName>
        <fullName evidence="3">Abortive infection protein</fullName>
    </submittedName>
</protein>
<feature type="transmembrane region" description="Helical" evidence="1">
    <location>
        <begin position="25"/>
        <end position="47"/>
    </location>
</feature>
<feature type="domain" description="CAAX prenyl protease 2/Lysostaphin resistance protein A-like" evidence="2">
    <location>
        <begin position="117"/>
        <end position="182"/>
    </location>
</feature>
<evidence type="ECO:0000313" key="3">
    <source>
        <dbReference type="EMBL" id="EKC61599.1"/>
    </source>
</evidence>
<comment type="caution">
    <text evidence="3">The sequence shown here is derived from an EMBL/GenBank/DDBJ whole genome shotgun (WGS) entry which is preliminary data.</text>
</comment>
<feature type="non-terminal residue" evidence="3">
    <location>
        <position position="182"/>
    </location>
</feature>
<keyword evidence="1" id="KW-0812">Transmembrane</keyword>
<reference evidence="3" key="1">
    <citation type="journal article" date="2013" name="Environ. Microbiol.">
        <title>Microbiota from the distal guts of lean and obese adolescents exhibit partial functional redundancy besides clear differences in community structure.</title>
        <authorList>
            <person name="Ferrer M."/>
            <person name="Ruiz A."/>
            <person name="Lanza F."/>
            <person name="Haange S.B."/>
            <person name="Oberbach A."/>
            <person name="Till H."/>
            <person name="Bargiela R."/>
            <person name="Campoy C."/>
            <person name="Segura M.T."/>
            <person name="Richter M."/>
            <person name="von Bergen M."/>
            <person name="Seifert J."/>
            <person name="Suarez A."/>
        </authorList>
    </citation>
    <scope>NUCLEOTIDE SEQUENCE</scope>
</reference>
<evidence type="ECO:0000256" key="1">
    <source>
        <dbReference type="SAM" id="Phobius"/>
    </source>
</evidence>
<gene>
    <name evidence="3" type="ORF">OBE_08394</name>
</gene>
<name>K1T1T0_9ZZZZ</name>
<dbReference type="GO" id="GO:0080120">
    <property type="term" value="P:CAAX-box protein maturation"/>
    <property type="evidence" value="ECO:0007669"/>
    <property type="project" value="UniProtKB-ARBA"/>
</dbReference>
<proteinExistence type="predicted"/>
<organism evidence="3">
    <name type="scientific">human gut metagenome</name>
    <dbReference type="NCBI Taxonomy" id="408170"/>
    <lineage>
        <taxon>unclassified sequences</taxon>
        <taxon>metagenomes</taxon>
        <taxon>organismal metagenomes</taxon>
    </lineage>
</organism>